<dbReference type="HOGENOM" id="CLU_806545_0_0_1"/>
<evidence type="ECO:0000256" key="1">
    <source>
        <dbReference type="SAM" id="MobiDB-lite"/>
    </source>
</evidence>
<feature type="region of interest" description="Disordered" evidence="1">
    <location>
        <begin position="298"/>
        <end position="317"/>
    </location>
</feature>
<feature type="compositionally biased region" description="Basic residues" evidence="1">
    <location>
        <begin position="167"/>
        <end position="191"/>
    </location>
</feature>
<organism evidence="2 3">
    <name type="scientific">Cladophialophora psammophila CBS 110553</name>
    <dbReference type="NCBI Taxonomy" id="1182543"/>
    <lineage>
        <taxon>Eukaryota</taxon>
        <taxon>Fungi</taxon>
        <taxon>Dikarya</taxon>
        <taxon>Ascomycota</taxon>
        <taxon>Pezizomycotina</taxon>
        <taxon>Eurotiomycetes</taxon>
        <taxon>Chaetothyriomycetidae</taxon>
        <taxon>Chaetothyriales</taxon>
        <taxon>Herpotrichiellaceae</taxon>
        <taxon>Cladophialophora</taxon>
    </lineage>
</organism>
<name>W9X870_9EURO</name>
<evidence type="ECO:0000313" key="2">
    <source>
        <dbReference type="EMBL" id="EXJ76677.1"/>
    </source>
</evidence>
<dbReference type="EMBL" id="AMGX01000001">
    <property type="protein sequence ID" value="EXJ76677.1"/>
    <property type="molecule type" value="Genomic_DNA"/>
</dbReference>
<feature type="compositionally biased region" description="Polar residues" evidence="1">
    <location>
        <begin position="35"/>
        <end position="46"/>
    </location>
</feature>
<keyword evidence="3" id="KW-1185">Reference proteome</keyword>
<accession>W9X870</accession>
<gene>
    <name evidence="2" type="ORF">A1O5_01185</name>
</gene>
<proteinExistence type="predicted"/>
<dbReference type="RefSeq" id="XP_007739994.1">
    <property type="nucleotide sequence ID" value="XM_007741804.1"/>
</dbReference>
<dbReference type="OrthoDB" id="4161632at2759"/>
<dbReference type="GeneID" id="19185921"/>
<protein>
    <submittedName>
        <fullName evidence="2">Uncharacterized protein</fullName>
    </submittedName>
</protein>
<reference evidence="2 3" key="1">
    <citation type="submission" date="2013-03" db="EMBL/GenBank/DDBJ databases">
        <title>The Genome Sequence of Cladophialophora psammophila CBS 110553.</title>
        <authorList>
            <consortium name="The Broad Institute Genomics Platform"/>
            <person name="Cuomo C."/>
            <person name="de Hoog S."/>
            <person name="Gorbushina A."/>
            <person name="Walker B."/>
            <person name="Young S.K."/>
            <person name="Zeng Q."/>
            <person name="Gargeya S."/>
            <person name="Fitzgerald M."/>
            <person name="Haas B."/>
            <person name="Abouelleil A."/>
            <person name="Allen A.W."/>
            <person name="Alvarado L."/>
            <person name="Arachchi H.M."/>
            <person name="Berlin A.M."/>
            <person name="Chapman S.B."/>
            <person name="Gainer-Dewar J."/>
            <person name="Goldberg J."/>
            <person name="Griggs A."/>
            <person name="Gujja S."/>
            <person name="Hansen M."/>
            <person name="Howarth C."/>
            <person name="Imamovic A."/>
            <person name="Ireland A."/>
            <person name="Larimer J."/>
            <person name="McCowan C."/>
            <person name="Murphy C."/>
            <person name="Pearson M."/>
            <person name="Poon T.W."/>
            <person name="Priest M."/>
            <person name="Roberts A."/>
            <person name="Saif S."/>
            <person name="Shea T."/>
            <person name="Sisk P."/>
            <person name="Sykes S."/>
            <person name="Wortman J."/>
            <person name="Nusbaum C."/>
            <person name="Birren B."/>
        </authorList>
    </citation>
    <scope>NUCLEOTIDE SEQUENCE [LARGE SCALE GENOMIC DNA]</scope>
    <source>
        <strain evidence="2 3">CBS 110553</strain>
    </source>
</reference>
<sequence length="347" mass="41065">MLRRSPIPWVDSDSNLHWYDPETGYDRRSYDDDQGTSYKKTPNSKGHSVRFSGSTRGGSSAGSDRGRRRRRRRGDHPGSRALSAVFSGVYPRNPGSRSGINIEGPFYDEDYDRWDYYDIGPSRGPRRLEYCRHGEVEVLCECCNDSHGRGGRRGPRGRSPPRESRSRSRSRSRDRHRHRGSSNRRRHGRHWVPRDDGSYDEVIACYVGDFDYDFYDEGPPPRHEHRRRPSSSRRRRRRPGPPRGDLDRDREWGFGHGACGLEPMYDGLVFDDSGYHPDFIYDYDYDFDYDGDFGDDDPYGGHRRRRRRGSIRNRDRRDREDDIWREMDRVERRADEAERWLWREYGA</sequence>
<dbReference type="Proteomes" id="UP000019471">
    <property type="component" value="Unassembled WGS sequence"/>
</dbReference>
<feature type="region of interest" description="Disordered" evidence="1">
    <location>
        <begin position="1"/>
        <end position="101"/>
    </location>
</feature>
<comment type="caution">
    <text evidence="2">The sequence shown here is derived from an EMBL/GenBank/DDBJ whole genome shotgun (WGS) entry which is preliminary data.</text>
</comment>
<feature type="region of interest" description="Disordered" evidence="1">
    <location>
        <begin position="217"/>
        <end position="249"/>
    </location>
</feature>
<feature type="region of interest" description="Disordered" evidence="1">
    <location>
        <begin position="145"/>
        <end position="193"/>
    </location>
</feature>
<dbReference type="AlphaFoldDB" id="W9X870"/>
<feature type="compositionally biased region" description="Basic residues" evidence="1">
    <location>
        <begin position="301"/>
        <end position="311"/>
    </location>
</feature>
<feature type="compositionally biased region" description="Basic residues" evidence="1">
    <location>
        <begin position="223"/>
        <end position="240"/>
    </location>
</feature>
<evidence type="ECO:0000313" key="3">
    <source>
        <dbReference type="Proteomes" id="UP000019471"/>
    </source>
</evidence>